<evidence type="ECO:0000313" key="2">
    <source>
        <dbReference type="EMBL" id="AQS42041.1"/>
    </source>
</evidence>
<evidence type="ECO:0000256" key="1">
    <source>
        <dbReference type="SAM" id="Phobius"/>
    </source>
</evidence>
<keyword evidence="3" id="KW-1185">Reference proteome</keyword>
<reference evidence="2 3" key="1">
    <citation type="journal article" date="2010" name="Science">
        <title>Genomic comparison of the ants Camponotus floridanus and Harpegnathos saltator.</title>
        <authorList>
            <person name="Bonasio R."/>
            <person name="Zhang G."/>
            <person name="Ye C."/>
            <person name="Mutti N.S."/>
            <person name="Fang X."/>
            <person name="Qin N."/>
            <person name="Donahue G."/>
            <person name="Yang P."/>
            <person name="Li Q."/>
            <person name="Li C."/>
            <person name="Zhang P."/>
            <person name="Huang Z."/>
            <person name="Berger S.L."/>
            <person name="Reinberg D."/>
            <person name="Wang J."/>
            <person name="Liebig J."/>
        </authorList>
    </citation>
    <scope>NUCLEOTIDE SEQUENCE [LARGE SCALE GENOMIC DNA]</scope>
    <source>
        <strain evidence="2 3">Hsal</strain>
    </source>
</reference>
<protein>
    <recommendedName>
        <fullName evidence="4">DUF1254 domain-containing protein</fullName>
    </recommendedName>
</protein>
<keyword evidence="1" id="KW-1133">Transmembrane helix</keyword>
<name>A0A1U9JW25_9HYPH</name>
<dbReference type="KEGG" id="thd:BHV28_13580"/>
<dbReference type="InterPro" id="IPR014456">
    <property type="entry name" value="UCP010244_IM"/>
</dbReference>
<organism evidence="2 3">
    <name type="scientific">Candidatus Tokpelaia hoelldobleri</name>
    <dbReference type="NCBI Taxonomy" id="1902579"/>
    <lineage>
        <taxon>Bacteria</taxon>
        <taxon>Pseudomonadati</taxon>
        <taxon>Pseudomonadota</taxon>
        <taxon>Alphaproteobacteria</taxon>
        <taxon>Hyphomicrobiales</taxon>
        <taxon>Candidatus Tokpelaia</taxon>
    </lineage>
</organism>
<evidence type="ECO:0008006" key="4">
    <source>
        <dbReference type="Google" id="ProtNLM"/>
    </source>
</evidence>
<dbReference type="Proteomes" id="UP000188912">
    <property type="component" value="Chromosome"/>
</dbReference>
<dbReference type="PIRSF" id="PIRSF010244">
    <property type="entry name" value="UCP010244_imp"/>
    <property type="match status" value="1"/>
</dbReference>
<evidence type="ECO:0000313" key="3">
    <source>
        <dbReference type="Proteomes" id="UP000188912"/>
    </source>
</evidence>
<sequence>MTNKLLYALALGFFGAVIVHICILFLVPYHGQYNTWLRLQSRIPLFGFHQLAADDPIARTADPLFKLRACIFTLADAPEADTLPGDNTPAFNGNEPVHISASGKVPFWSMSVYDSAGTKLYSLNSLSTADKGLDIIIGTPLQIMDLKQVTADSANNSILVPQAIDNGTVLLRVFAPSKDWQPKIDAFLQNARCSPVVLEDAL</sequence>
<keyword evidence="1" id="KW-0812">Transmembrane</keyword>
<accession>A0A1U9JW25</accession>
<dbReference type="EMBL" id="CP017315">
    <property type="protein sequence ID" value="AQS42041.1"/>
    <property type="molecule type" value="Genomic_DNA"/>
</dbReference>
<dbReference type="STRING" id="1902579.BHV28_13580"/>
<dbReference type="AlphaFoldDB" id="A0A1U9JW25"/>
<keyword evidence="1" id="KW-0472">Membrane</keyword>
<reference evidence="2 3" key="2">
    <citation type="journal article" date="2016" name="Sci. Rep.">
        <title>The genome of Rhizobiales bacteria in predatory ants reveals urease gene functions but no genes for nitrogen fixation.</title>
        <authorList>
            <person name="Neuvonen M.M."/>
            <person name="Tamarit D."/>
            <person name="Naslund K."/>
            <person name="Liebig J."/>
            <person name="Feldhaar H."/>
            <person name="Moran N.A."/>
            <person name="Guy L."/>
            <person name="Andersson S.G."/>
        </authorList>
    </citation>
    <scope>NUCLEOTIDE SEQUENCE [LARGE SCALE GENOMIC DNA]</scope>
    <source>
        <strain evidence="2 3">Hsal</strain>
    </source>
</reference>
<proteinExistence type="predicted"/>
<gene>
    <name evidence="2" type="ORF">BHV28_13580</name>
</gene>
<feature type="transmembrane region" description="Helical" evidence="1">
    <location>
        <begin position="6"/>
        <end position="29"/>
    </location>
</feature>